<accession>A0A1L9SBM2</accession>
<evidence type="ECO:0000313" key="4">
    <source>
        <dbReference type="Proteomes" id="UP000184188"/>
    </source>
</evidence>
<feature type="compositionally biased region" description="Basic and acidic residues" evidence="1">
    <location>
        <begin position="73"/>
        <end position="83"/>
    </location>
</feature>
<dbReference type="AlphaFoldDB" id="A0A1L9SBM2"/>
<dbReference type="STRING" id="1073090.A0A1L9SBM2"/>
<dbReference type="InterPro" id="IPR036020">
    <property type="entry name" value="WW_dom_sf"/>
</dbReference>
<dbReference type="SMART" id="SM00456">
    <property type="entry name" value="WW"/>
    <property type="match status" value="1"/>
</dbReference>
<feature type="region of interest" description="Disordered" evidence="1">
    <location>
        <begin position="153"/>
        <end position="174"/>
    </location>
</feature>
<name>A0A1L9SBM2_9EURO</name>
<dbReference type="Pfam" id="PF00397">
    <property type="entry name" value="WW"/>
    <property type="match status" value="1"/>
</dbReference>
<protein>
    <recommendedName>
        <fullName evidence="2">WW domain-containing protein</fullName>
    </recommendedName>
</protein>
<feature type="compositionally biased region" description="Low complexity" evidence="1">
    <location>
        <begin position="153"/>
        <end position="164"/>
    </location>
</feature>
<dbReference type="RefSeq" id="XP_022579044.1">
    <property type="nucleotide sequence ID" value="XM_022728083.1"/>
</dbReference>
<dbReference type="InterPro" id="IPR001202">
    <property type="entry name" value="WW_dom"/>
</dbReference>
<dbReference type="EMBL" id="KV878347">
    <property type="protein sequence ID" value="OJJ44534.1"/>
    <property type="molecule type" value="Genomic_DNA"/>
</dbReference>
<evidence type="ECO:0000256" key="1">
    <source>
        <dbReference type="SAM" id="MobiDB-lite"/>
    </source>
</evidence>
<dbReference type="PROSITE" id="PS50020">
    <property type="entry name" value="WW_DOMAIN_2"/>
    <property type="match status" value="1"/>
</dbReference>
<dbReference type="VEuPathDB" id="FungiDB:ASPZODRAFT_27193"/>
<dbReference type="Proteomes" id="UP000184188">
    <property type="component" value="Unassembled WGS sequence"/>
</dbReference>
<sequence>MPSSQSPPPLPDGWKAEFDDRYQEWYFVNLHTGNSQWEAPKAPARPVSSTGPPPTGPPPSYATATGDDGNGDYNRKTGKEGGKSPRPASGSYPAQQYYDSNNNGNTKNSNDYRGDGRYAAQQQNYPYQQQQQQYTSQQQYPPQQYQYPAQQYQYPPQQVQQQQQPKKKKGMSSMGAAALGVGGGLLGGFLLTEGIEDLTHGFGGPGGGFGGGPFDGGFGGGGFGGGGFDGGFGGGGFGGF</sequence>
<organism evidence="3 4">
    <name type="scientific">Penicilliopsis zonata CBS 506.65</name>
    <dbReference type="NCBI Taxonomy" id="1073090"/>
    <lineage>
        <taxon>Eukaryota</taxon>
        <taxon>Fungi</taxon>
        <taxon>Dikarya</taxon>
        <taxon>Ascomycota</taxon>
        <taxon>Pezizomycotina</taxon>
        <taxon>Eurotiomycetes</taxon>
        <taxon>Eurotiomycetidae</taxon>
        <taxon>Eurotiales</taxon>
        <taxon>Aspergillaceae</taxon>
        <taxon>Penicilliopsis</taxon>
    </lineage>
</organism>
<proteinExistence type="predicted"/>
<gene>
    <name evidence="3" type="ORF">ASPZODRAFT_27193</name>
</gene>
<keyword evidence="4" id="KW-1185">Reference proteome</keyword>
<dbReference type="Gene3D" id="2.20.70.10">
    <property type="match status" value="1"/>
</dbReference>
<evidence type="ECO:0000259" key="2">
    <source>
        <dbReference type="PROSITE" id="PS50020"/>
    </source>
</evidence>
<dbReference type="OrthoDB" id="2530521at2759"/>
<dbReference type="SUPFAM" id="SSF51045">
    <property type="entry name" value="WW domain"/>
    <property type="match status" value="1"/>
</dbReference>
<feature type="domain" description="WW" evidence="2">
    <location>
        <begin position="8"/>
        <end position="42"/>
    </location>
</feature>
<reference evidence="4" key="1">
    <citation type="journal article" date="2017" name="Genome Biol.">
        <title>Comparative genomics reveals high biological diversity and specific adaptations in the industrially and medically important fungal genus Aspergillus.</title>
        <authorList>
            <person name="de Vries R.P."/>
            <person name="Riley R."/>
            <person name="Wiebenga A."/>
            <person name="Aguilar-Osorio G."/>
            <person name="Amillis S."/>
            <person name="Uchima C.A."/>
            <person name="Anderluh G."/>
            <person name="Asadollahi M."/>
            <person name="Askin M."/>
            <person name="Barry K."/>
            <person name="Battaglia E."/>
            <person name="Bayram O."/>
            <person name="Benocci T."/>
            <person name="Braus-Stromeyer S.A."/>
            <person name="Caldana C."/>
            <person name="Canovas D."/>
            <person name="Cerqueira G.C."/>
            <person name="Chen F."/>
            <person name="Chen W."/>
            <person name="Choi C."/>
            <person name="Clum A."/>
            <person name="Dos Santos R.A."/>
            <person name="Damasio A.R."/>
            <person name="Diallinas G."/>
            <person name="Emri T."/>
            <person name="Fekete E."/>
            <person name="Flipphi M."/>
            <person name="Freyberg S."/>
            <person name="Gallo A."/>
            <person name="Gournas C."/>
            <person name="Habgood R."/>
            <person name="Hainaut M."/>
            <person name="Harispe M.L."/>
            <person name="Henrissat B."/>
            <person name="Hilden K.S."/>
            <person name="Hope R."/>
            <person name="Hossain A."/>
            <person name="Karabika E."/>
            <person name="Karaffa L."/>
            <person name="Karanyi Z."/>
            <person name="Krasevec N."/>
            <person name="Kuo A."/>
            <person name="Kusch H."/>
            <person name="LaButti K."/>
            <person name="Lagendijk E.L."/>
            <person name="Lapidus A."/>
            <person name="Levasseur A."/>
            <person name="Lindquist E."/>
            <person name="Lipzen A."/>
            <person name="Logrieco A.F."/>
            <person name="MacCabe A."/>
            <person name="Maekelae M.R."/>
            <person name="Malavazi I."/>
            <person name="Melin P."/>
            <person name="Meyer V."/>
            <person name="Mielnichuk N."/>
            <person name="Miskei M."/>
            <person name="Molnar A.P."/>
            <person name="Mule G."/>
            <person name="Ngan C.Y."/>
            <person name="Orejas M."/>
            <person name="Orosz E."/>
            <person name="Ouedraogo J.P."/>
            <person name="Overkamp K.M."/>
            <person name="Park H.-S."/>
            <person name="Perrone G."/>
            <person name="Piumi F."/>
            <person name="Punt P.J."/>
            <person name="Ram A.F."/>
            <person name="Ramon A."/>
            <person name="Rauscher S."/>
            <person name="Record E."/>
            <person name="Riano-Pachon D.M."/>
            <person name="Robert V."/>
            <person name="Roehrig J."/>
            <person name="Ruller R."/>
            <person name="Salamov A."/>
            <person name="Salih N.S."/>
            <person name="Samson R.A."/>
            <person name="Sandor E."/>
            <person name="Sanguinetti M."/>
            <person name="Schuetze T."/>
            <person name="Sepcic K."/>
            <person name="Shelest E."/>
            <person name="Sherlock G."/>
            <person name="Sophianopoulou V."/>
            <person name="Squina F.M."/>
            <person name="Sun H."/>
            <person name="Susca A."/>
            <person name="Todd R.B."/>
            <person name="Tsang A."/>
            <person name="Unkles S.E."/>
            <person name="van de Wiele N."/>
            <person name="van Rossen-Uffink D."/>
            <person name="Oliveira J.V."/>
            <person name="Vesth T.C."/>
            <person name="Visser J."/>
            <person name="Yu J.-H."/>
            <person name="Zhou M."/>
            <person name="Andersen M.R."/>
            <person name="Archer D.B."/>
            <person name="Baker S.E."/>
            <person name="Benoit I."/>
            <person name="Brakhage A.A."/>
            <person name="Braus G.H."/>
            <person name="Fischer R."/>
            <person name="Frisvad J.C."/>
            <person name="Goldman G.H."/>
            <person name="Houbraken J."/>
            <person name="Oakley B."/>
            <person name="Pocsi I."/>
            <person name="Scazzocchio C."/>
            <person name="Seiboth B."/>
            <person name="vanKuyk P.A."/>
            <person name="Wortman J."/>
            <person name="Dyer P.S."/>
            <person name="Grigoriev I.V."/>
        </authorList>
    </citation>
    <scope>NUCLEOTIDE SEQUENCE [LARGE SCALE GENOMIC DNA]</scope>
    <source>
        <strain evidence="4">CBS 506.65</strain>
    </source>
</reference>
<evidence type="ECO:0000313" key="3">
    <source>
        <dbReference type="EMBL" id="OJJ44534.1"/>
    </source>
</evidence>
<feature type="region of interest" description="Disordered" evidence="1">
    <location>
        <begin position="36"/>
        <end position="116"/>
    </location>
</feature>
<feature type="compositionally biased region" description="Pro residues" evidence="1">
    <location>
        <begin position="51"/>
        <end position="60"/>
    </location>
</feature>
<dbReference type="GeneID" id="34614547"/>